<gene>
    <name evidence="3" type="primary">g1288</name>
    <name evidence="3" type="ORF">VP750_LOCUS1112</name>
</gene>
<evidence type="ECO:0000256" key="1">
    <source>
        <dbReference type="SAM" id="Coils"/>
    </source>
</evidence>
<dbReference type="Proteomes" id="UP001497392">
    <property type="component" value="Unassembled WGS sequence"/>
</dbReference>
<accession>A0ABP1FHP1</accession>
<dbReference type="Gene3D" id="1.10.287.1490">
    <property type="match status" value="1"/>
</dbReference>
<sequence>MHLWLIPADTQAVEAAPEEAYTEDIADLHADSIPVNEATKAAQLYRQSLSEQVEAALASAERQIERLRNRERMHARVVMEARHQLVEASSASSVISEDGPFTPEAGMPQALMTHSISPCHDHLLGQWHASLRASEMAGLRRMVEGMRHEMQSLEDELLQLRDERAQLDMERAAAADEADAAAAALAAAEKRQADLVAVVDEARDALRGAAKEKSSALAAALEARDAARLKAAVGEERAARAKEDLERYMAAARQRASDAEAEVSAASAKAAEGVAASARLQEVEVLADEALTALEGKERELAHANAALEEKSADVDRLSAELKNQTDCVSRLMAEAEVAGTAQTELQQRTLLMEARAVELERLQDRLQNELKDRTAELRKETLLRQAEQAARCEALTQMDALREEAAAAADEKRLADAALDETRSHLQAASAQVEVLKADLQQQAALLQSQRDNAIQEMDAQRQQLFAQWEAKLSQAQEATEAANAAHTADKEAVESAASQALAAAAEAGQHIAELDRQLYATRQELSRMEGCIGALQAEAKAHEEQLALQSARASAAEQECATLKESLAASEAELAAYAASNAQQAEQLSQCATEVSRLEAEVGELQSRLQQLTEEREGLLGHLHAKAGSLREAERAVANQQAKLAQQHRQAEAAAQASEKVIREERMRAERAERGVADLQAAQSSWEQQLTHKDAATAEQVAVLKMQLAAKEAALAQLEMLAITASESAEQSSALRTELARKTHQLADQAHQLAHLHDKVEALEREAEECAAAVARKEEELVDLLQERARDRAALADKDMASQEQNEAFEREKLARVAAEAEHRAAADEARRAYAELQQAAAGQLQQALADASQKEHQLRLEAEELNIALKEEVQQLRQASDAAAQAAAAEQTMLQEKLQRSEAGLAKTVSRLAAAREESEKKLREHWESTRSEIGKLKVDVETRKKAVAELSKLKADLARNGHVSAAEASSLRRALAQREEELSRMRRASAEPHTPT</sequence>
<feature type="coiled-coil region" evidence="1">
    <location>
        <begin position="748"/>
        <end position="796"/>
    </location>
</feature>
<keyword evidence="1" id="KW-0175">Coiled coil</keyword>
<name>A0ABP1FHP1_9CHLO</name>
<feature type="coiled-coil region" evidence="1">
    <location>
        <begin position="822"/>
        <end position="892"/>
    </location>
</feature>
<feature type="coiled-coil region" evidence="1">
    <location>
        <begin position="136"/>
        <end position="191"/>
    </location>
</feature>
<feature type="compositionally biased region" description="Low complexity" evidence="2">
    <location>
        <begin position="968"/>
        <end position="978"/>
    </location>
</feature>
<evidence type="ECO:0000313" key="4">
    <source>
        <dbReference type="Proteomes" id="UP001497392"/>
    </source>
</evidence>
<feature type="compositionally biased region" description="Basic and acidic residues" evidence="2">
    <location>
        <begin position="980"/>
        <end position="994"/>
    </location>
</feature>
<evidence type="ECO:0000256" key="2">
    <source>
        <dbReference type="SAM" id="MobiDB-lite"/>
    </source>
</evidence>
<feature type="coiled-coil region" evidence="1">
    <location>
        <begin position="353"/>
        <end position="487"/>
    </location>
</feature>
<feature type="region of interest" description="Disordered" evidence="2">
    <location>
        <begin position="962"/>
        <end position="1000"/>
    </location>
</feature>
<feature type="coiled-coil region" evidence="1">
    <location>
        <begin position="50"/>
        <end position="77"/>
    </location>
</feature>
<dbReference type="EMBL" id="CAXHTA020000002">
    <property type="protein sequence ID" value="CAL5219453.1"/>
    <property type="molecule type" value="Genomic_DNA"/>
</dbReference>
<feature type="coiled-coil region" evidence="1">
    <location>
        <begin position="235"/>
        <end position="325"/>
    </location>
</feature>
<reference evidence="3 4" key="1">
    <citation type="submission" date="2024-06" db="EMBL/GenBank/DDBJ databases">
        <authorList>
            <person name="Kraege A."/>
            <person name="Thomma B."/>
        </authorList>
    </citation>
    <scope>NUCLEOTIDE SEQUENCE [LARGE SCALE GENOMIC DNA]</scope>
</reference>
<comment type="caution">
    <text evidence="3">The sequence shown here is derived from an EMBL/GenBank/DDBJ whole genome shotgun (WGS) entry which is preliminary data.</text>
</comment>
<evidence type="ECO:0000313" key="3">
    <source>
        <dbReference type="EMBL" id="CAL5219453.1"/>
    </source>
</evidence>
<feature type="coiled-coil region" evidence="1">
    <location>
        <begin position="534"/>
        <end position="723"/>
    </location>
</feature>
<keyword evidence="4" id="KW-1185">Reference proteome</keyword>
<proteinExistence type="predicted"/>
<organism evidence="3 4">
    <name type="scientific">Coccomyxa viridis</name>
    <dbReference type="NCBI Taxonomy" id="1274662"/>
    <lineage>
        <taxon>Eukaryota</taxon>
        <taxon>Viridiplantae</taxon>
        <taxon>Chlorophyta</taxon>
        <taxon>core chlorophytes</taxon>
        <taxon>Trebouxiophyceae</taxon>
        <taxon>Trebouxiophyceae incertae sedis</taxon>
        <taxon>Coccomyxaceae</taxon>
        <taxon>Coccomyxa</taxon>
    </lineage>
</organism>
<protein>
    <submittedName>
        <fullName evidence="3">G1288 protein</fullName>
    </submittedName>
</protein>